<dbReference type="EMBL" id="MU253890">
    <property type="protein sequence ID" value="KAG9244683.1"/>
    <property type="molecule type" value="Genomic_DNA"/>
</dbReference>
<reference evidence="1" key="1">
    <citation type="journal article" date="2021" name="IMA Fungus">
        <title>Genomic characterization of three marine fungi, including Emericellopsis atlantica sp. nov. with signatures of a generalist lifestyle and marine biomass degradation.</title>
        <authorList>
            <person name="Hagestad O.C."/>
            <person name="Hou L."/>
            <person name="Andersen J.H."/>
            <person name="Hansen E.H."/>
            <person name="Altermark B."/>
            <person name="Li C."/>
            <person name="Kuhnert E."/>
            <person name="Cox R.J."/>
            <person name="Crous P.W."/>
            <person name="Spatafora J.W."/>
            <person name="Lail K."/>
            <person name="Amirebrahimi M."/>
            <person name="Lipzen A."/>
            <person name="Pangilinan J."/>
            <person name="Andreopoulos W."/>
            <person name="Hayes R.D."/>
            <person name="Ng V."/>
            <person name="Grigoriev I.V."/>
            <person name="Jackson S.A."/>
            <person name="Sutton T.D.S."/>
            <person name="Dobson A.D.W."/>
            <person name="Rama T."/>
        </authorList>
    </citation>
    <scope>NUCLEOTIDE SEQUENCE</scope>
    <source>
        <strain evidence="1">TRa3180A</strain>
    </source>
</reference>
<dbReference type="PANTHER" id="PTHR42060">
    <property type="entry name" value="NHL REPEAT-CONTAINING PROTEIN-RELATED"/>
    <property type="match status" value="1"/>
</dbReference>
<sequence length="150" mass="15906">MKAPANATTHLGMNELNFCNSTLYWTNTAAATVKRLAITPEGKAVRNLTVILINWSGNGDLFITGEGKEFVALNSQDQTTALVSGQSQLVTVAGSNTSVSLEGVSALEVSLLRVLEVEKTIRGRRSTLSVNDTVVSFASIAYSVDISGIE</sequence>
<organism evidence="1 2">
    <name type="scientific">Calycina marina</name>
    <dbReference type="NCBI Taxonomy" id="1763456"/>
    <lineage>
        <taxon>Eukaryota</taxon>
        <taxon>Fungi</taxon>
        <taxon>Dikarya</taxon>
        <taxon>Ascomycota</taxon>
        <taxon>Pezizomycotina</taxon>
        <taxon>Leotiomycetes</taxon>
        <taxon>Helotiales</taxon>
        <taxon>Pezizellaceae</taxon>
        <taxon>Calycina</taxon>
    </lineage>
</organism>
<comment type="caution">
    <text evidence="1">The sequence shown here is derived from an EMBL/GenBank/DDBJ whole genome shotgun (WGS) entry which is preliminary data.</text>
</comment>
<dbReference type="PANTHER" id="PTHR42060:SF1">
    <property type="entry name" value="NHL REPEAT-CONTAINING PROTEIN"/>
    <property type="match status" value="1"/>
</dbReference>
<dbReference type="InterPro" id="IPR011042">
    <property type="entry name" value="6-blade_b-propeller_TolB-like"/>
</dbReference>
<keyword evidence="2" id="KW-1185">Reference proteome</keyword>
<protein>
    <submittedName>
        <fullName evidence="1">Uncharacterized protein</fullName>
    </submittedName>
</protein>
<evidence type="ECO:0000313" key="2">
    <source>
        <dbReference type="Proteomes" id="UP000887226"/>
    </source>
</evidence>
<dbReference type="Gene3D" id="2.120.10.30">
    <property type="entry name" value="TolB, C-terminal domain"/>
    <property type="match status" value="1"/>
</dbReference>
<proteinExistence type="predicted"/>
<accession>A0A9P7Z4D9</accession>
<evidence type="ECO:0000313" key="1">
    <source>
        <dbReference type="EMBL" id="KAG9244683.1"/>
    </source>
</evidence>
<name>A0A9P7Z4D9_9HELO</name>
<dbReference type="Proteomes" id="UP000887226">
    <property type="component" value="Unassembled WGS sequence"/>
</dbReference>
<dbReference type="InterPro" id="IPR052998">
    <property type="entry name" value="Hetero-Diels-Alderase-like"/>
</dbReference>
<dbReference type="AlphaFoldDB" id="A0A9P7Z4D9"/>
<gene>
    <name evidence="1" type="ORF">BJ878DRAFT_542041</name>
</gene>